<dbReference type="AlphaFoldDB" id="F0SPW5"/>
<proteinExistence type="predicted"/>
<name>F0SPW5_RUBBR</name>
<dbReference type="NCBIfam" id="TIGR04294">
    <property type="entry name" value="pre_pil_HX9DG"/>
    <property type="match status" value="1"/>
</dbReference>
<keyword evidence="2" id="KW-0472">Membrane</keyword>
<dbReference type="SUPFAM" id="SSF54523">
    <property type="entry name" value="Pili subunits"/>
    <property type="match status" value="1"/>
</dbReference>
<gene>
    <name evidence="4" type="ordered locus">Plabr_2514</name>
</gene>
<evidence type="ECO:0000259" key="3">
    <source>
        <dbReference type="Pfam" id="PF07596"/>
    </source>
</evidence>
<evidence type="ECO:0000313" key="4">
    <source>
        <dbReference type="EMBL" id="ADY60115.1"/>
    </source>
</evidence>
<sequence>MAVRSIRRGFTLIELLVVIAIIAILVSLLLPAVQQAREAARRTSCKNNLKQMAIAVHNFHDTFRELPNATLEHMEHAPLDGSGNATDTWQTGHIQIMPFLEQDAVASRWDKDEPRHSTTDNDGDGYTNADLTQMIVPTFLCPSMTMPSAPLTENRAPTSYLFCAGKQDAVLLHYYTLYGIPEPVFDGAIVPRMVNVGTDYDVMGTAMPDSVNNQNTALRDITDGTSNTFMIGETDFTPQGVPSTDYGGVWCYGYIGYSWGTTHNSFNNHSNTSTVYGAFRSQHQGGANFAMADGSVRFVGENIYHQLYQDLSTRAGGEVVQVP</sequence>
<dbReference type="NCBIfam" id="TIGR02532">
    <property type="entry name" value="IV_pilin_GFxxxE"/>
    <property type="match status" value="1"/>
</dbReference>
<dbReference type="KEGG" id="pbs:Plabr_2514"/>
<accession>F0SPW5</accession>
<reference evidence="5" key="1">
    <citation type="submission" date="2011-02" db="EMBL/GenBank/DDBJ databases">
        <title>The complete genome of Planctomyces brasiliensis DSM 5305.</title>
        <authorList>
            <person name="Lucas S."/>
            <person name="Copeland A."/>
            <person name="Lapidus A."/>
            <person name="Bruce D."/>
            <person name="Goodwin L."/>
            <person name="Pitluck S."/>
            <person name="Kyrpides N."/>
            <person name="Mavromatis K."/>
            <person name="Pagani I."/>
            <person name="Ivanova N."/>
            <person name="Ovchinnikova G."/>
            <person name="Lu M."/>
            <person name="Detter J.C."/>
            <person name="Han C."/>
            <person name="Land M."/>
            <person name="Hauser L."/>
            <person name="Markowitz V."/>
            <person name="Cheng J.-F."/>
            <person name="Hugenholtz P."/>
            <person name="Woyke T."/>
            <person name="Wu D."/>
            <person name="Tindall B."/>
            <person name="Pomrenke H.G."/>
            <person name="Brambilla E."/>
            <person name="Klenk H.-P."/>
            <person name="Eisen J.A."/>
        </authorList>
    </citation>
    <scope>NUCLEOTIDE SEQUENCE [LARGE SCALE GENOMIC DNA]</scope>
    <source>
        <strain evidence="5">ATCC 49424 / DSM 5305 / JCM 21570 / NBRC 103401 / IFAM 1448</strain>
    </source>
</reference>
<protein>
    <recommendedName>
        <fullName evidence="3">DUF1559 domain-containing protein</fullName>
    </recommendedName>
</protein>
<dbReference type="EMBL" id="CP002546">
    <property type="protein sequence ID" value="ADY60115.1"/>
    <property type="molecule type" value="Genomic_DNA"/>
</dbReference>
<keyword evidence="5" id="KW-1185">Reference proteome</keyword>
<dbReference type="Pfam" id="PF07963">
    <property type="entry name" value="N_methyl"/>
    <property type="match status" value="1"/>
</dbReference>
<dbReference type="PROSITE" id="PS00409">
    <property type="entry name" value="PROKAR_NTER_METHYL"/>
    <property type="match status" value="1"/>
</dbReference>
<evidence type="ECO:0000256" key="1">
    <source>
        <dbReference type="SAM" id="MobiDB-lite"/>
    </source>
</evidence>
<dbReference type="InterPro" id="IPR027558">
    <property type="entry name" value="Pre_pil_HX9DG_C"/>
</dbReference>
<feature type="compositionally biased region" description="Basic and acidic residues" evidence="1">
    <location>
        <begin position="108"/>
        <end position="119"/>
    </location>
</feature>
<evidence type="ECO:0000313" key="5">
    <source>
        <dbReference type="Proteomes" id="UP000006860"/>
    </source>
</evidence>
<dbReference type="STRING" id="756272.Plabr_2514"/>
<dbReference type="InterPro" id="IPR011453">
    <property type="entry name" value="DUF1559"/>
</dbReference>
<feature type="domain" description="DUF1559" evidence="3">
    <location>
        <begin position="34"/>
        <end position="303"/>
    </location>
</feature>
<dbReference type="HOGENOM" id="CLU_041661_0_0_0"/>
<feature type="region of interest" description="Disordered" evidence="1">
    <location>
        <begin position="108"/>
        <end position="128"/>
    </location>
</feature>
<dbReference type="RefSeq" id="WP_013628839.1">
    <property type="nucleotide sequence ID" value="NC_015174.1"/>
</dbReference>
<keyword evidence="2" id="KW-0812">Transmembrane</keyword>
<dbReference type="Gene3D" id="3.30.700.10">
    <property type="entry name" value="Glycoprotein, Type 4 Pilin"/>
    <property type="match status" value="1"/>
</dbReference>
<dbReference type="InterPro" id="IPR045584">
    <property type="entry name" value="Pilin-like"/>
</dbReference>
<dbReference type="Proteomes" id="UP000006860">
    <property type="component" value="Chromosome"/>
</dbReference>
<dbReference type="PANTHER" id="PTHR30093">
    <property type="entry name" value="GENERAL SECRETION PATHWAY PROTEIN G"/>
    <property type="match status" value="1"/>
</dbReference>
<organism evidence="4 5">
    <name type="scientific">Rubinisphaera brasiliensis (strain ATCC 49424 / DSM 5305 / JCM 21570 / IAM 15109 / NBRC 103401 / IFAM 1448)</name>
    <name type="common">Planctomyces brasiliensis</name>
    <dbReference type="NCBI Taxonomy" id="756272"/>
    <lineage>
        <taxon>Bacteria</taxon>
        <taxon>Pseudomonadati</taxon>
        <taxon>Planctomycetota</taxon>
        <taxon>Planctomycetia</taxon>
        <taxon>Planctomycetales</taxon>
        <taxon>Planctomycetaceae</taxon>
        <taxon>Rubinisphaera</taxon>
    </lineage>
</organism>
<dbReference type="Pfam" id="PF07596">
    <property type="entry name" value="SBP_bac_10"/>
    <property type="match status" value="1"/>
</dbReference>
<keyword evidence="2" id="KW-1133">Transmembrane helix</keyword>
<dbReference type="PANTHER" id="PTHR30093:SF2">
    <property type="entry name" value="TYPE II SECRETION SYSTEM PROTEIN H"/>
    <property type="match status" value="1"/>
</dbReference>
<feature type="transmembrane region" description="Helical" evidence="2">
    <location>
        <begin position="12"/>
        <end position="33"/>
    </location>
</feature>
<dbReference type="InterPro" id="IPR012902">
    <property type="entry name" value="N_methyl_site"/>
</dbReference>
<evidence type="ECO:0000256" key="2">
    <source>
        <dbReference type="SAM" id="Phobius"/>
    </source>
</evidence>
<dbReference type="eggNOG" id="COG2165">
    <property type="taxonomic scope" value="Bacteria"/>
</dbReference>